<evidence type="ECO:0000313" key="1">
    <source>
        <dbReference type="EMBL" id="MCY8316760.1"/>
    </source>
</evidence>
<name>A0AAP3FV28_BACVA</name>
<gene>
    <name evidence="1" type="ORF">MOC71_08415</name>
</gene>
<reference evidence="1" key="1">
    <citation type="submission" date="2022-02" db="EMBL/GenBank/DDBJ databases">
        <title>Crop Bioprotection Bacillus Genome Sequencing.</title>
        <authorList>
            <person name="Dunlap C."/>
        </authorList>
    </citation>
    <scope>NUCLEOTIDE SEQUENCE</scope>
    <source>
        <strain evidence="1">98-1</strain>
    </source>
</reference>
<accession>A0AAP3FV28</accession>
<dbReference type="Proteomes" id="UP001067121">
    <property type="component" value="Unassembled WGS sequence"/>
</dbReference>
<comment type="caution">
    <text evidence="1">The sequence shown here is derived from an EMBL/GenBank/DDBJ whole genome shotgun (WGS) entry which is preliminary data.</text>
</comment>
<organism evidence="1 2">
    <name type="scientific">Bacillus vallismortis</name>
    <dbReference type="NCBI Taxonomy" id="72361"/>
    <lineage>
        <taxon>Bacteria</taxon>
        <taxon>Bacillati</taxon>
        <taxon>Bacillota</taxon>
        <taxon>Bacilli</taxon>
        <taxon>Bacillales</taxon>
        <taxon>Bacillaceae</taxon>
        <taxon>Bacillus</taxon>
    </lineage>
</organism>
<sequence length="170" mass="19335">MTVRRSVRIDLAASANGFKRIRDDKPVYYNQKHNAILSTNGYIAEVISPQPYDSVVIGQPYILRDGVCKKVTYRKSTENLKNDIRIMLENLDKFSSNGFHQMTVTERFDTGLIKLSSSYCPEVFVDVSNLNDINGEIGEQLWCKIEVNENRAPIVTAIEISKPSEYLNLI</sequence>
<dbReference type="EMBL" id="JALAOH010000018">
    <property type="protein sequence ID" value="MCY8316760.1"/>
    <property type="molecule type" value="Genomic_DNA"/>
</dbReference>
<dbReference type="AlphaFoldDB" id="A0AAP3FV28"/>
<dbReference type="RefSeq" id="WP_268543322.1">
    <property type="nucleotide sequence ID" value="NZ_JALAOH010000018.1"/>
</dbReference>
<proteinExistence type="predicted"/>
<evidence type="ECO:0000313" key="2">
    <source>
        <dbReference type="Proteomes" id="UP001067121"/>
    </source>
</evidence>
<protein>
    <submittedName>
        <fullName evidence="1">Uncharacterized protein</fullName>
    </submittedName>
</protein>